<organism evidence="6 7">
    <name type="scientific">Streptomyces incanus</name>
    <dbReference type="NCBI Taxonomy" id="887453"/>
    <lineage>
        <taxon>Bacteria</taxon>
        <taxon>Bacillati</taxon>
        <taxon>Actinomycetota</taxon>
        <taxon>Actinomycetes</taxon>
        <taxon>Kitasatosporales</taxon>
        <taxon>Streptomycetaceae</taxon>
        <taxon>Streptomyces</taxon>
    </lineage>
</organism>
<dbReference type="PANTHER" id="PTHR42973">
    <property type="entry name" value="BINDING OXIDOREDUCTASE, PUTATIVE (AFU_ORTHOLOGUE AFUA_1G17690)-RELATED"/>
    <property type="match status" value="1"/>
</dbReference>
<dbReference type="Proteomes" id="UP001596183">
    <property type="component" value="Unassembled WGS sequence"/>
</dbReference>
<proteinExistence type="inferred from homology"/>
<gene>
    <name evidence="6" type="ORF">ACFP2V_16330</name>
</gene>
<dbReference type="RefSeq" id="WP_381212198.1">
    <property type="nucleotide sequence ID" value="NZ_JBHSPC010000042.1"/>
</dbReference>
<reference evidence="7" key="1">
    <citation type="journal article" date="2019" name="Int. J. Syst. Evol. Microbiol.">
        <title>The Global Catalogue of Microorganisms (GCM) 10K type strain sequencing project: providing services to taxonomists for standard genome sequencing and annotation.</title>
        <authorList>
            <consortium name="The Broad Institute Genomics Platform"/>
            <consortium name="The Broad Institute Genome Sequencing Center for Infectious Disease"/>
            <person name="Wu L."/>
            <person name="Ma J."/>
        </authorList>
    </citation>
    <scope>NUCLEOTIDE SEQUENCE [LARGE SCALE GENOMIC DNA]</scope>
    <source>
        <strain evidence="7">JCM 13852</strain>
    </source>
</reference>
<evidence type="ECO:0000313" key="6">
    <source>
        <dbReference type="EMBL" id="MFC5671632.1"/>
    </source>
</evidence>
<dbReference type="SUPFAM" id="SSF56176">
    <property type="entry name" value="FAD-binding/transporter-associated domain-like"/>
    <property type="match status" value="1"/>
</dbReference>
<accession>A0ABW0XM27</accession>
<evidence type="ECO:0000256" key="2">
    <source>
        <dbReference type="ARBA" id="ARBA00022630"/>
    </source>
</evidence>
<dbReference type="InterPro" id="IPR050416">
    <property type="entry name" value="FAD-linked_Oxidoreductase"/>
</dbReference>
<comment type="caution">
    <text evidence="6">The sequence shown here is derived from an EMBL/GenBank/DDBJ whole genome shotgun (WGS) entry which is preliminary data.</text>
</comment>
<dbReference type="InterPro" id="IPR006094">
    <property type="entry name" value="Oxid_FAD_bind_N"/>
</dbReference>
<keyword evidence="3" id="KW-0274">FAD</keyword>
<dbReference type="Gene3D" id="3.30.465.10">
    <property type="match status" value="1"/>
</dbReference>
<comment type="similarity">
    <text evidence="1">Belongs to the oxygen-dependent FAD-linked oxidoreductase family.</text>
</comment>
<feature type="domain" description="FAD linked oxidase N-terminal" evidence="5">
    <location>
        <begin position="10"/>
        <end position="78"/>
    </location>
</feature>
<evidence type="ECO:0000256" key="1">
    <source>
        <dbReference type="ARBA" id="ARBA00005466"/>
    </source>
</evidence>
<dbReference type="InterPro" id="IPR016169">
    <property type="entry name" value="FAD-bd_PCMH_sub2"/>
</dbReference>
<dbReference type="InterPro" id="IPR036318">
    <property type="entry name" value="FAD-bd_PCMH-like_sf"/>
</dbReference>
<evidence type="ECO:0000256" key="4">
    <source>
        <dbReference type="ARBA" id="ARBA00023002"/>
    </source>
</evidence>
<dbReference type="EMBL" id="JBHSPC010000042">
    <property type="protein sequence ID" value="MFC5671632.1"/>
    <property type="molecule type" value="Genomic_DNA"/>
</dbReference>
<dbReference type="PANTHER" id="PTHR42973:SF14">
    <property type="entry name" value="FAD-BINDING PCMH-TYPE DOMAIN-CONTAINING PROTEIN-RELATED"/>
    <property type="match status" value="1"/>
</dbReference>
<dbReference type="Pfam" id="PF01565">
    <property type="entry name" value="FAD_binding_4"/>
    <property type="match status" value="1"/>
</dbReference>
<evidence type="ECO:0000256" key="3">
    <source>
        <dbReference type="ARBA" id="ARBA00022827"/>
    </source>
</evidence>
<keyword evidence="4" id="KW-0560">Oxidoreductase</keyword>
<evidence type="ECO:0000313" key="7">
    <source>
        <dbReference type="Proteomes" id="UP001596183"/>
    </source>
</evidence>
<evidence type="ECO:0000259" key="5">
    <source>
        <dbReference type="Pfam" id="PF01565"/>
    </source>
</evidence>
<keyword evidence="7" id="KW-1185">Reference proteome</keyword>
<name>A0ABW0XM27_9ACTN</name>
<sequence length="138" mass="15039">MPSPRPPGRARAGVTWGEFDRETQLHALATPGGEISATGIADLTLGGGFGFAMRTFGLSCDSVRSLTIVTADGAVRTVSREEGPELFWAARGGLRGLRDMGPGRHRARRGRRERHRGSRLYDHHGMTTHFAVDTWEPS</sequence>
<protein>
    <submittedName>
        <fullName evidence="6">FAD-binding protein</fullName>
    </submittedName>
</protein>
<keyword evidence="2" id="KW-0285">Flavoprotein</keyword>